<gene>
    <name evidence="6" type="ORF">E8L90_15000</name>
</gene>
<proteinExistence type="predicted"/>
<protein>
    <submittedName>
        <fullName evidence="6">DoxX family membrane protein</fullName>
    </submittedName>
</protein>
<feature type="transmembrane region" description="Helical" evidence="5">
    <location>
        <begin position="93"/>
        <end position="112"/>
    </location>
</feature>
<feature type="transmembrane region" description="Helical" evidence="5">
    <location>
        <begin position="66"/>
        <end position="86"/>
    </location>
</feature>
<keyword evidence="4 5" id="KW-0472">Membrane</keyword>
<dbReference type="GO" id="GO:0016020">
    <property type="term" value="C:membrane"/>
    <property type="evidence" value="ECO:0007669"/>
    <property type="project" value="UniProtKB-SubCell"/>
</dbReference>
<evidence type="ECO:0000256" key="3">
    <source>
        <dbReference type="ARBA" id="ARBA00022989"/>
    </source>
</evidence>
<evidence type="ECO:0000313" key="6">
    <source>
        <dbReference type="EMBL" id="TKI59342.1"/>
    </source>
</evidence>
<dbReference type="AlphaFoldDB" id="A0A4U2YGL5"/>
<dbReference type="RefSeq" id="WP_137033459.1">
    <property type="nucleotide sequence ID" value="NZ_SZNK01000001.1"/>
</dbReference>
<organism evidence="6 7">
    <name type="scientific">Brevibacillus antibioticus</name>
    <dbReference type="NCBI Taxonomy" id="2570228"/>
    <lineage>
        <taxon>Bacteria</taxon>
        <taxon>Bacillati</taxon>
        <taxon>Bacillota</taxon>
        <taxon>Bacilli</taxon>
        <taxon>Bacillales</taxon>
        <taxon>Paenibacillaceae</taxon>
        <taxon>Brevibacillus</taxon>
    </lineage>
</organism>
<evidence type="ECO:0000313" key="7">
    <source>
        <dbReference type="Proteomes" id="UP000307841"/>
    </source>
</evidence>
<dbReference type="InterPro" id="IPR032808">
    <property type="entry name" value="DoxX"/>
</dbReference>
<keyword evidence="7" id="KW-1185">Reference proteome</keyword>
<keyword evidence="3 5" id="KW-1133">Transmembrane helix</keyword>
<feature type="transmembrane region" description="Helical" evidence="5">
    <location>
        <begin position="38"/>
        <end position="60"/>
    </location>
</feature>
<evidence type="ECO:0000256" key="2">
    <source>
        <dbReference type="ARBA" id="ARBA00022692"/>
    </source>
</evidence>
<dbReference type="OrthoDB" id="2939659at2"/>
<evidence type="ECO:0000256" key="4">
    <source>
        <dbReference type="ARBA" id="ARBA00023136"/>
    </source>
</evidence>
<feature type="transmembrane region" description="Helical" evidence="5">
    <location>
        <begin position="6"/>
        <end position="26"/>
    </location>
</feature>
<reference evidence="6 7" key="1">
    <citation type="submission" date="2019-04" db="EMBL/GenBank/DDBJ databases">
        <title>Whole genome sequencing of Brevibacillus sp. TGS2-1.</title>
        <authorList>
            <person name="Choi A."/>
        </authorList>
    </citation>
    <scope>NUCLEOTIDE SEQUENCE [LARGE SCALE GENOMIC DNA]</scope>
    <source>
        <strain evidence="6 7">TGS2-1</strain>
    </source>
</reference>
<comment type="caution">
    <text evidence="6">The sequence shown here is derived from an EMBL/GenBank/DDBJ whole genome shotgun (WGS) entry which is preliminary data.</text>
</comment>
<name>A0A4U2YGL5_9BACL</name>
<sequence>MTLIVLQVIVAIFFMFTGTKIISGKMANEFDRFGLPPIFNFLTGFIEIISSIGLIIGIWFSIAALLAGLLLGVTMLVAAFILLAIARDPFPKAIPALVLSVLSFFISTYHYLA</sequence>
<dbReference type="Proteomes" id="UP000307841">
    <property type="component" value="Unassembled WGS sequence"/>
</dbReference>
<comment type="subcellular location">
    <subcellularLocation>
        <location evidence="1">Membrane</location>
        <topology evidence="1">Multi-pass membrane protein</topology>
    </subcellularLocation>
</comment>
<evidence type="ECO:0000256" key="1">
    <source>
        <dbReference type="ARBA" id="ARBA00004141"/>
    </source>
</evidence>
<dbReference type="Pfam" id="PF13564">
    <property type="entry name" value="DoxX_2"/>
    <property type="match status" value="1"/>
</dbReference>
<dbReference type="EMBL" id="SZNK01000001">
    <property type="protein sequence ID" value="TKI59342.1"/>
    <property type="molecule type" value="Genomic_DNA"/>
</dbReference>
<accession>A0A4U2YGL5</accession>
<evidence type="ECO:0000256" key="5">
    <source>
        <dbReference type="SAM" id="Phobius"/>
    </source>
</evidence>
<keyword evidence="2 5" id="KW-0812">Transmembrane</keyword>